<reference evidence="2" key="1">
    <citation type="submission" date="2020-02" db="EMBL/GenBank/DDBJ databases">
        <authorList>
            <person name="Meier V. D."/>
        </authorList>
    </citation>
    <scope>NUCLEOTIDE SEQUENCE</scope>
    <source>
        <strain evidence="2">AVDCRST_MAG55</strain>
    </source>
</reference>
<evidence type="ECO:0000256" key="1">
    <source>
        <dbReference type="SAM" id="Phobius"/>
    </source>
</evidence>
<protein>
    <submittedName>
        <fullName evidence="2">Uncharacterized protein</fullName>
    </submittedName>
</protein>
<accession>A0A6J4PDK7</accession>
<organism evidence="2">
    <name type="scientific">uncultured Rubrobacteraceae bacterium</name>
    <dbReference type="NCBI Taxonomy" id="349277"/>
    <lineage>
        <taxon>Bacteria</taxon>
        <taxon>Bacillati</taxon>
        <taxon>Actinomycetota</taxon>
        <taxon>Rubrobacteria</taxon>
        <taxon>Rubrobacterales</taxon>
        <taxon>Rubrobacteraceae</taxon>
        <taxon>environmental samples</taxon>
    </lineage>
</organism>
<dbReference type="AlphaFoldDB" id="A0A6J4PDK7"/>
<sequence length="67" mass="6834">MVVLEFAWALAAILAACLFMLGAALSSGNAGLAGDVGLGAMLAALFLRVTPAMFVVGASAYGFRNRR</sequence>
<keyword evidence="1" id="KW-0812">Transmembrane</keyword>
<gene>
    <name evidence="2" type="ORF">AVDCRST_MAG55-1435</name>
</gene>
<dbReference type="EMBL" id="CADCUZ010000060">
    <property type="protein sequence ID" value="CAA9412864.1"/>
    <property type="molecule type" value="Genomic_DNA"/>
</dbReference>
<feature type="transmembrane region" description="Helical" evidence="1">
    <location>
        <begin position="36"/>
        <end position="63"/>
    </location>
</feature>
<proteinExistence type="predicted"/>
<name>A0A6J4PDK7_9ACTN</name>
<evidence type="ECO:0000313" key="2">
    <source>
        <dbReference type="EMBL" id="CAA9412864.1"/>
    </source>
</evidence>
<keyword evidence="1" id="KW-1133">Transmembrane helix</keyword>
<keyword evidence="1" id="KW-0472">Membrane</keyword>